<dbReference type="PROSITE" id="PS50879">
    <property type="entry name" value="RNASE_H_1"/>
    <property type="match status" value="1"/>
</dbReference>
<protein>
    <submittedName>
        <fullName evidence="2">Ribonuclease HI</fullName>
        <ecNumber evidence="2">3.1.26.4</ecNumber>
    </submittedName>
</protein>
<reference evidence="2 3" key="1">
    <citation type="submission" date="2020-08" db="EMBL/GenBank/DDBJ databases">
        <title>The Agave Microbiome: Exploring the role of microbial communities in plant adaptations to desert environments.</title>
        <authorList>
            <person name="Partida-Martinez L.P."/>
        </authorList>
    </citation>
    <scope>NUCLEOTIDE SEQUENCE [LARGE SCALE GENOMIC DNA]</scope>
    <source>
        <strain evidence="2 3">AT3.2</strain>
    </source>
</reference>
<dbReference type="CDD" id="cd09279">
    <property type="entry name" value="RNase_HI_like"/>
    <property type="match status" value="1"/>
</dbReference>
<dbReference type="InterPro" id="IPR012337">
    <property type="entry name" value="RNaseH-like_sf"/>
</dbReference>
<proteinExistence type="predicted"/>
<name>A0A7W9WXW4_9BURK</name>
<accession>A0A7W9WXW4</accession>
<dbReference type="PANTHER" id="PTHR48475">
    <property type="entry name" value="RIBONUCLEASE H"/>
    <property type="match status" value="1"/>
</dbReference>
<gene>
    <name evidence="2" type="ORF">HD842_000942</name>
</gene>
<dbReference type="Proteomes" id="UP000540787">
    <property type="component" value="Unassembled WGS sequence"/>
</dbReference>
<dbReference type="InterPro" id="IPR036397">
    <property type="entry name" value="RNaseH_sf"/>
</dbReference>
<evidence type="ECO:0000313" key="3">
    <source>
        <dbReference type="Proteomes" id="UP000540787"/>
    </source>
</evidence>
<dbReference type="EC" id="3.1.26.4" evidence="2"/>
<dbReference type="AlphaFoldDB" id="A0A7W9WXW4"/>
<dbReference type="RefSeq" id="WP_183551616.1">
    <property type="nucleotide sequence ID" value="NZ_JACHBX010000001.1"/>
</dbReference>
<dbReference type="InterPro" id="IPR002156">
    <property type="entry name" value="RNaseH_domain"/>
</dbReference>
<evidence type="ECO:0000313" key="2">
    <source>
        <dbReference type="EMBL" id="MBB6132831.1"/>
    </source>
</evidence>
<evidence type="ECO:0000259" key="1">
    <source>
        <dbReference type="PROSITE" id="PS50879"/>
    </source>
</evidence>
<dbReference type="GO" id="GO:0003676">
    <property type="term" value="F:nucleic acid binding"/>
    <property type="evidence" value="ECO:0007669"/>
    <property type="project" value="InterPro"/>
</dbReference>
<dbReference type="Pfam" id="PF13456">
    <property type="entry name" value="RVT_3"/>
    <property type="match status" value="1"/>
</dbReference>
<dbReference type="Gene3D" id="3.30.420.10">
    <property type="entry name" value="Ribonuclease H-like superfamily/Ribonuclease H"/>
    <property type="match status" value="1"/>
</dbReference>
<organism evidence="2 3">
    <name type="scientific">Massilia aurea</name>
    <dbReference type="NCBI Taxonomy" id="373040"/>
    <lineage>
        <taxon>Bacteria</taxon>
        <taxon>Pseudomonadati</taxon>
        <taxon>Pseudomonadota</taxon>
        <taxon>Betaproteobacteria</taxon>
        <taxon>Burkholderiales</taxon>
        <taxon>Oxalobacteraceae</taxon>
        <taxon>Telluria group</taxon>
        <taxon>Massilia</taxon>
    </lineage>
</organism>
<dbReference type="EMBL" id="JACHBX010000001">
    <property type="protein sequence ID" value="MBB6132831.1"/>
    <property type="molecule type" value="Genomic_DNA"/>
</dbReference>
<sequence length="222" mass="23262">MNDLSLLRAAAFKTELAASERLMARAGLSELEALTRTLTHSAGLAGLAHLLAEREALRLHAAQQSARRAALASAARTRGAGAGKTAWRAWFDGSARPNPGRCGIGAVLEGPGGVRVAISHDAGYGNSSEAEYLALIAVLDAAVTHGAHDVLVVGDSQVVIDDVNGPASASAPSLREYRDRACALLSRLPQAQLRWIPRHKNLEADALSQRAVPPLLPETSTC</sequence>
<dbReference type="PANTHER" id="PTHR48475:SF1">
    <property type="entry name" value="RNASE H TYPE-1 DOMAIN-CONTAINING PROTEIN"/>
    <property type="match status" value="1"/>
</dbReference>
<keyword evidence="3" id="KW-1185">Reference proteome</keyword>
<dbReference type="GO" id="GO:0004523">
    <property type="term" value="F:RNA-DNA hybrid ribonuclease activity"/>
    <property type="evidence" value="ECO:0007669"/>
    <property type="project" value="UniProtKB-EC"/>
</dbReference>
<keyword evidence="2" id="KW-0378">Hydrolase</keyword>
<dbReference type="SUPFAM" id="SSF53098">
    <property type="entry name" value="Ribonuclease H-like"/>
    <property type="match status" value="1"/>
</dbReference>
<comment type="caution">
    <text evidence="2">The sequence shown here is derived from an EMBL/GenBank/DDBJ whole genome shotgun (WGS) entry which is preliminary data.</text>
</comment>
<feature type="domain" description="RNase H type-1" evidence="1">
    <location>
        <begin position="83"/>
        <end position="216"/>
    </location>
</feature>